<comment type="caution">
    <text evidence="1">The sequence shown here is derived from an EMBL/GenBank/DDBJ whole genome shotgun (WGS) entry which is preliminary data.</text>
</comment>
<name>A0A016TRG4_9BILA</name>
<sequence length="77" mass="8900">MSLEIPLLVFPDKPSEFPRRLPNFGTSAELGLLQEQDFRNFRGNMTSLINFIGTTAEFRDKHERIPCWKKGFLLAES</sequence>
<dbReference type="AlphaFoldDB" id="A0A016TRG4"/>
<dbReference type="Proteomes" id="UP000024635">
    <property type="component" value="Unassembled WGS sequence"/>
</dbReference>
<gene>
    <name evidence="1" type="primary">Acey_s0082.g1538</name>
    <name evidence="1" type="ORF">Y032_0082g1538</name>
</gene>
<proteinExistence type="predicted"/>
<keyword evidence="2" id="KW-1185">Reference proteome</keyword>
<protein>
    <submittedName>
        <fullName evidence="1">Uncharacterized protein</fullName>
    </submittedName>
</protein>
<evidence type="ECO:0000313" key="2">
    <source>
        <dbReference type="Proteomes" id="UP000024635"/>
    </source>
</evidence>
<evidence type="ECO:0000313" key="1">
    <source>
        <dbReference type="EMBL" id="EYC05360.1"/>
    </source>
</evidence>
<dbReference type="EMBL" id="JARK01001418">
    <property type="protein sequence ID" value="EYC05360.1"/>
    <property type="molecule type" value="Genomic_DNA"/>
</dbReference>
<organism evidence="1 2">
    <name type="scientific">Ancylostoma ceylanicum</name>
    <dbReference type="NCBI Taxonomy" id="53326"/>
    <lineage>
        <taxon>Eukaryota</taxon>
        <taxon>Metazoa</taxon>
        <taxon>Ecdysozoa</taxon>
        <taxon>Nematoda</taxon>
        <taxon>Chromadorea</taxon>
        <taxon>Rhabditida</taxon>
        <taxon>Rhabditina</taxon>
        <taxon>Rhabditomorpha</taxon>
        <taxon>Strongyloidea</taxon>
        <taxon>Ancylostomatidae</taxon>
        <taxon>Ancylostomatinae</taxon>
        <taxon>Ancylostoma</taxon>
    </lineage>
</organism>
<accession>A0A016TRG4</accession>
<reference evidence="2" key="1">
    <citation type="journal article" date="2015" name="Nat. Genet.">
        <title>The genome and transcriptome of the zoonotic hookworm Ancylostoma ceylanicum identify infection-specific gene families.</title>
        <authorList>
            <person name="Schwarz E.M."/>
            <person name="Hu Y."/>
            <person name="Antoshechkin I."/>
            <person name="Miller M.M."/>
            <person name="Sternberg P.W."/>
            <person name="Aroian R.V."/>
        </authorList>
    </citation>
    <scope>NUCLEOTIDE SEQUENCE</scope>
    <source>
        <strain evidence="2">HY135</strain>
    </source>
</reference>